<dbReference type="AlphaFoldDB" id="A0A0G2G3B7"/>
<keyword evidence="3" id="KW-0805">Transcription regulation</keyword>
<protein>
    <submittedName>
        <fullName evidence="8">Putative transcription initiation factor iif subunit alpha</fullName>
    </submittedName>
</protein>
<keyword evidence="4" id="KW-0238">DNA-binding</keyword>
<gene>
    <name evidence="8" type="ORF">UCRPC4_g05039</name>
</gene>
<name>A0A0G2G3B7_PHACM</name>
<evidence type="ECO:0000313" key="8">
    <source>
        <dbReference type="EMBL" id="KKY18328.1"/>
    </source>
</evidence>
<dbReference type="GO" id="GO:0016251">
    <property type="term" value="F:RNA polymerase II general transcription initiation factor activity"/>
    <property type="evidence" value="ECO:0007669"/>
    <property type="project" value="TreeGrafter"/>
</dbReference>
<dbReference type="InterPro" id="IPR008851">
    <property type="entry name" value="TFIIF-alpha"/>
</dbReference>
<accession>A0A0G2G3B7</accession>
<comment type="subcellular location">
    <subcellularLocation>
        <location evidence="1">Nucleus</location>
    </subcellularLocation>
</comment>
<keyword evidence="6" id="KW-0539">Nucleus</keyword>
<dbReference type="OrthoDB" id="76676at2759"/>
<feature type="compositionally biased region" description="Polar residues" evidence="7">
    <location>
        <begin position="490"/>
        <end position="500"/>
    </location>
</feature>
<dbReference type="PANTHER" id="PTHR13011">
    <property type="entry name" value="TFIIF-ALPHA"/>
    <property type="match status" value="1"/>
</dbReference>
<feature type="compositionally biased region" description="Polar residues" evidence="7">
    <location>
        <begin position="1"/>
        <end position="18"/>
    </location>
</feature>
<evidence type="ECO:0000256" key="5">
    <source>
        <dbReference type="ARBA" id="ARBA00023163"/>
    </source>
</evidence>
<feature type="region of interest" description="Disordered" evidence="7">
    <location>
        <begin position="1"/>
        <end position="94"/>
    </location>
</feature>
<dbReference type="GO" id="GO:0003677">
    <property type="term" value="F:DNA binding"/>
    <property type="evidence" value="ECO:0007669"/>
    <property type="project" value="UniProtKB-KW"/>
</dbReference>
<reference evidence="8 9" key="2">
    <citation type="submission" date="2015-05" db="EMBL/GenBank/DDBJ databases">
        <authorList>
            <person name="Morales-Cruz A."/>
            <person name="Amrine K.C."/>
            <person name="Cantu D."/>
        </authorList>
    </citation>
    <scope>NUCLEOTIDE SEQUENCE [LARGE SCALE GENOMIC DNA]</scope>
    <source>
        <strain evidence="8">UCRPC4</strain>
    </source>
</reference>
<feature type="compositionally biased region" description="Gly residues" evidence="7">
    <location>
        <begin position="723"/>
        <end position="732"/>
    </location>
</feature>
<dbReference type="SUPFAM" id="SSF50916">
    <property type="entry name" value="Rap30/74 interaction domains"/>
    <property type="match status" value="1"/>
</dbReference>
<evidence type="ECO:0000256" key="4">
    <source>
        <dbReference type="ARBA" id="ARBA00023125"/>
    </source>
</evidence>
<feature type="compositionally biased region" description="Pro residues" evidence="7">
    <location>
        <begin position="41"/>
        <end position="52"/>
    </location>
</feature>
<evidence type="ECO:0000256" key="3">
    <source>
        <dbReference type="ARBA" id="ARBA00023015"/>
    </source>
</evidence>
<keyword evidence="9" id="KW-1185">Reference proteome</keyword>
<keyword evidence="8" id="KW-0396">Initiation factor</keyword>
<proteinExistence type="inferred from homology"/>
<dbReference type="PANTHER" id="PTHR13011:SF0">
    <property type="entry name" value="GENERAL TRANSCRIPTION FACTOR IIF SUBUNIT 1"/>
    <property type="match status" value="1"/>
</dbReference>
<feature type="compositionally biased region" description="Low complexity" evidence="7">
    <location>
        <begin position="626"/>
        <end position="642"/>
    </location>
</feature>
<dbReference type="GO" id="GO:0005674">
    <property type="term" value="C:transcription factor TFIIF complex"/>
    <property type="evidence" value="ECO:0007669"/>
    <property type="project" value="TreeGrafter"/>
</dbReference>
<dbReference type="GO" id="GO:0001096">
    <property type="term" value="F:TFIIF-class transcription factor complex binding"/>
    <property type="evidence" value="ECO:0007669"/>
    <property type="project" value="TreeGrafter"/>
</dbReference>
<dbReference type="EMBL" id="LCWF01000127">
    <property type="protein sequence ID" value="KKY18328.1"/>
    <property type="molecule type" value="Genomic_DNA"/>
</dbReference>
<sequence>MSSTPPTVGARPNTNGQAASVIKRRPVGVDPLVQKKQAPKYRPPPARKPPPAANGHLTPVLSNPRPASAHSSPPKLPLSAQKPEGKNDVSGFSDPAVGQYQDFKLFTTKKQLLDGLRFHVLNLTGKENVDLTNTEEFTRPVRLHRRDPRAPPPGQIAAKEEAEEPPPNDMDTKEREAYLKRKEERQKEREANLAQIAPSIEAGKKIRNFAKKTEQVFRPGQSADQRLKYRDKYEEKLPWHLEDFNDKHCLVGTNQPTMSHQYAALFLEDDSARGTPCARLIPVEKWYKFAPKKTVKTLTIEEAEREMKKLQKDPDWLLKTRMEAIKERENEMLARMSKGLYTTSQGTSVAAQRAEDGAADLDFEDDFADDEEGNLFEEKDEDQKLAEQRIKQEQLSANFFDNKDEREVDIEEKKEQLMRSLQGKYSKKLNKALRKREGNYNLGSDSDEDNPYASDSSSTDSESEQIKKEEEAKAKEEKAAQSSAEGGKSGTSTRGTNTPSGRKEKHGGTGSDRDMAARKAGSVKRSGTPNLSDAGSGTDASVRKKDKHKHLRTAASTVPGSRSSSLVPDASQSKKRKSLAPGMGGAGSDSEGGGRAGAASPLSDSGNPSSQKRLKLNPPTTSPPLSRATSPRPGSPPAGSSSEFAGLPDPSEIAPEIPATGISVMELYKIFKSRGQVPDSQRPAFWKLIQQVGKINKGAKWVMPRTGGKARGDGEEGSRAGSPAGGSPTGSS</sequence>
<dbReference type="GO" id="GO:0006367">
    <property type="term" value="P:transcription initiation at RNA polymerase II promoter"/>
    <property type="evidence" value="ECO:0007669"/>
    <property type="project" value="InterPro"/>
</dbReference>
<keyword evidence="8" id="KW-0648">Protein biosynthesis</keyword>
<evidence type="ECO:0000256" key="6">
    <source>
        <dbReference type="ARBA" id="ARBA00023242"/>
    </source>
</evidence>
<feature type="compositionally biased region" description="Polar residues" evidence="7">
    <location>
        <begin position="554"/>
        <end position="566"/>
    </location>
</feature>
<dbReference type="GO" id="GO:0003743">
    <property type="term" value="F:translation initiation factor activity"/>
    <property type="evidence" value="ECO:0007669"/>
    <property type="project" value="UniProtKB-KW"/>
</dbReference>
<comment type="caution">
    <text evidence="8">The sequence shown here is derived from an EMBL/GenBank/DDBJ whole genome shotgun (WGS) entry which is preliminary data.</text>
</comment>
<dbReference type="Proteomes" id="UP000053317">
    <property type="component" value="Unassembled WGS sequence"/>
</dbReference>
<keyword evidence="5" id="KW-0804">Transcription</keyword>
<feature type="region of interest" description="Disordered" evidence="7">
    <location>
        <begin position="143"/>
        <end position="173"/>
    </location>
</feature>
<feature type="region of interest" description="Disordered" evidence="7">
    <location>
        <begin position="429"/>
        <end position="658"/>
    </location>
</feature>
<evidence type="ECO:0000256" key="2">
    <source>
        <dbReference type="ARBA" id="ARBA00005249"/>
    </source>
</evidence>
<dbReference type="InterPro" id="IPR011039">
    <property type="entry name" value="TFIIF_interaction"/>
</dbReference>
<feature type="compositionally biased region" description="Basic and acidic residues" evidence="7">
    <location>
        <begin position="464"/>
        <end position="479"/>
    </location>
</feature>
<feature type="compositionally biased region" description="Gly residues" evidence="7">
    <location>
        <begin position="582"/>
        <end position="596"/>
    </location>
</feature>
<organism evidence="8 9">
    <name type="scientific">Phaeomoniella chlamydospora</name>
    <name type="common">Phaeoacremonium chlamydosporum</name>
    <dbReference type="NCBI Taxonomy" id="158046"/>
    <lineage>
        <taxon>Eukaryota</taxon>
        <taxon>Fungi</taxon>
        <taxon>Dikarya</taxon>
        <taxon>Ascomycota</taxon>
        <taxon>Pezizomycotina</taxon>
        <taxon>Eurotiomycetes</taxon>
        <taxon>Chaetothyriomycetidae</taxon>
        <taxon>Phaeomoniellales</taxon>
        <taxon>Phaeomoniellaceae</taxon>
        <taxon>Phaeomoniella</taxon>
    </lineage>
</organism>
<dbReference type="GO" id="GO:0032968">
    <property type="term" value="P:positive regulation of transcription elongation by RNA polymerase II"/>
    <property type="evidence" value="ECO:0007669"/>
    <property type="project" value="InterPro"/>
</dbReference>
<comment type="similarity">
    <text evidence="2">Belongs to the TFIIF alpha subunit family.</text>
</comment>
<feature type="region of interest" description="Disordered" evidence="7">
    <location>
        <begin position="701"/>
        <end position="732"/>
    </location>
</feature>
<evidence type="ECO:0000256" key="7">
    <source>
        <dbReference type="SAM" id="MobiDB-lite"/>
    </source>
</evidence>
<reference evidence="8 9" key="1">
    <citation type="submission" date="2015-05" db="EMBL/GenBank/DDBJ databases">
        <title>Distinctive expansion of gene families associated with plant cell wall degradation and secondary metabolism in the genomes of grapevine trunk pathogens.</title>
        <authorList>
            <person name="Lawrence D.P."/>
            <person name="Travadon R."/>
            <person name="Rolshausen P.E."/>
            <person name="Baumgartner K."/>
        </authorList>
    </citation>
    <scope>NUCLEOTIDE SEQUENCE [LARGE SCALE GENOMIC DNA]</scope>
    <source>
        <strain evidence="8">UCRPC4</strain>
    </source>
</reference>
<evidence type="ECO:0000313" key="9">
    <source>
        <dbReference type="Proteomes" id="UP000053317"/>
    </source>
</evidence>
<feature type="compositionally biased region" description="Polar residues" evidence="7">
    <location>
        <begin position="525"/>
        <end position="539"/>
    </location>
</feature>
<evidence type="ECO:0000256" key="1">
    <source>
        <dbReference type="ARBA" id="ARBA00004123"/>
    </source>
</evidence>
<feature type="compositionally biased region" description="Polar residues" evidence="7">
    <location>
        <begin position="602"/>
        <end position="611"/>
    </location>
</feature>